<feature type="domain" description="DUF3850" evidence="3">
    <location>
        <begin position="365"/>
        <end position="425"/>
    </location>
</feature>
<dbReference type="Proteomes" id="UP000886014">
    <property type="component" value="Unassembled WGS sequence"/>
</dbReference>
<dbReference type="SUPFAM" id="SSF55347">
    <property type="entry name" value="Glyceraldehyde-3-phosphate dehydrogenase-like, C-terminal domain"/>
    <property type="match status" value="1"/>
</dbReference>
<organism evidence="5">
    <name type="scientific">candidate division WOR-3 bacterium</name>
    <dbReference type="NCBI Taxonomy" id="2052148"/>
    <lineage>
        <taxon>Bacteria</taxon>
        <taxon>Bacteria division WOR-3</taxon>
    </lineage>
</organism>
<dbReference type="Gene3D" id="3.40.50.720">
    <property type="entry name" value="NAD(P)-binding Rossmann-like Domain"/>
    <property type="match status" value="1"/>
</dbReference>
<dbReference type="InterPro" id="IPR051168">
    <property type="entry name" value="AASS"/>
</dbReference>
<dbReference type="Pfam" id="PF12961">
    <property type="entry name" value="DUF3850"/>
    <property type="match status" value="1"/>
</dbReference>
<name>A0A7C5I4C5_UNCW3</name>
<dbReference type="SUPFAM" id="SSF88697">
    <property type="entry name" value="PUA domain-like"/>
    <property type="match status" value="1"/>
</dbReference>
<protein>
    <submittedName>
        <fullName evidence="5">DUF3850 domain-containing protein</fullName>
    </submittedName>
</protein>
<dbReference type="PANTHER" id="PTHR11133">
    <property type="entry name" value="SACCHAROPINE DEHYDROGENASE"/>
    <property type="match status" value="1"/>
</dbReference>
<evidence type="ECO:0000259" key="4">
    <source>
        <dbReference type="Pfam" id="PF16653"/>
    </source>
</evidence>
<evidence type="ECO:0000259" key="3">
    <source>
        <dbReference type="Pfam" id="PF12961"/>
    </source>
</evidence>
<comment type="caution">
    <text evidence="5">The sequence shown here is derived from an EMBL/GenBank/DDBJ whole genome shotgun (WGS) entry which is preliminary data.</text>
</comment>
<evidence type="ECO:0000313" key="5">
    <source>
        <dbReference type="EMBL" id="HHF58010.1"/>
    </source>
</evidence>
<dbReference type="InterPro" id="IPR032095">
    <property type="entry name" value="Sacchrp_dh-like_C"/>
</dbReference>
<dbReference type="InterPro" id="IPR005097">
    <property type="entry name" value="Sacchrp_dh_NADP-bd"/>
</dbReference>
<dbReference type="SUPFAM" id="SSF51735">
    <property type="entry name" value="NAD(P)-binding Rossmann-fold domains"/>
    <property type="match status" value="1"/>
</dbReference>
<dbReference type="AlphaFoldDB" id="A0A7C5I4C5"/>
<dbReference type="InterPro" id="IPR039440">
    <property type="entry name" value="DUF3850"/>
</dbReference>
<dbReference type="Gene3D" id="2.30.130.30">
    <property type="entry name" value="Hypothetical protein"/>
    <property type="match status" value="1"/>
</dbReference>
<evidence type="ECO:0000259" key="2">
    <source>
        <dbReference type="Pfam" id="PF03435"/>
    </source>
</evidence>
<feature type="domain" description="Saccharopine dehydrogenase NADP binding" evidence="2">
    <location>
        <begin position="1"/>
        <end position="109"/>
    </location>
</feature>
<keyword evidence="1" id="KW-0560">Oxidoreductase</keyword>
<dbReference type="InterPro" id="IPR015947">
    <property type="entry name" value="PUA-like_sf"/>
</dbReference>
<accession>A0A7C5I4C5</accession>
<reference evidence="5" key="1">
    <citation type="journal article" date="2020" name="mSystems">
        <title>Genome- and Community-Level Interaction Insights into Carbon Utilization and Element Cycling Functions of Hydrothermarchaeota in Hydrothermal Sediment.</title>
        <authorList>
            <person name="Zhou Z."/>
            <person name="Liu Y."/>
            <person name="Xu W."/>
            <person name="Pan J."/>
            <person name="Luo Z.H."/>
            <person name="Li M."/>
        </authorList>
    </citation>
    <scope>NUCLEOTIDE SEQUENCE [LARGE SCALE GENOMIC DNA]</scope>
    <source>
        <strain evidence="5">HyVt-94</strain>
    </source>
</reference>
<dbReference type="Pfam" id="PF16653">
    <property type="entry name" value="Sacchrp_dh_C"/>
    <property type="match status" value="1"/>
</dbReference>
<dbReference type="Pfam" id="PF03435">
    <property type="entry name" value="Sacchrp_dh_NADP"/>
    <property type="match status" value="1"/>
</dbReference>
<proteinExistence type="predicted"/>
<gene>
    <name evidence="5" type="ORF">ENL41_01135</name>
</gene>
<feature type="non-terminal residue" evidence="5">
    <location>
        <position position="1"/>
    </location>
</feature>
<evidence type="ECO:0000256" key="1">
    <source>
        <dbReference type="ARBA" id="ARBA00023002"/>
    </source>
</evidence>
<sequence length="444" mass="50872">GAGRQGFTILQTLKGFEFHNVTVVDAHPESLERAKRLGAKCISLDVKDEKIGKIFKQHDLIIDSLPARFGFEIMSRAVEVGTPIIDIAYTEEDPILLDEKAKEHGTFVIPDAGFAPGISNLLVGYGLNLWKNIKKICIKVGGIPLKPHPPLNYNVTWSPEDLIAEYTRPARIKKDNKIKEVKALSGVETEYFEEVGYLESFYTDGLRTLLKTVKDVPELEEKTLRYRGHAEIFKILKELHFLENAHMSNTIKVLMKEFKKSSPEDIALLRVEFYTEGEVKGFELIHKYNFKEKRTAMSELTGFTPAILAKMYREGRIKKNGVIPLEMLGQDNEFAEGFLKELSNLGIKVKEYKKKKDLPEKIEKRILPQYFEKIVSGEKTFEIRLANFDVKPGDILVLLEWDPEKGFTGRKVEKIVSYILRTKDLNFWSEDEIKKWGYVVIGLK</sequence>
<dbReference type="PANTHER" id="PTHR11133:SF22">
    <property type="entry name" value="ALPHA-AMINOADIPIC SEMIALDEHYDE SYNTHASE, MITOCHONDRIAL"/>
    <property type="match status" value="1"/>
</dbReference>
<dbReference type="InterPro" id="IPR036291">
    <property type="entry name" value="NAD(P)-bd_dom_sf"/>
</dbReference>
<feature type="domain" description="Saccharopine dehydrogenase-like C-terminal" evidence="4">
    <location>
        <begin position="113"/>
        <end position="347"/>
    </location>
</feature>
<dbReference type="EMBL" id="DRTV01000088">
    <property type="protein sequence ID" value="HHF58010.1"/>
    <property type="molecule type" value="Genomic_DNA"/>
</dbReference>
<dbReference type="GO" id="GO:0016491">
    <property type="term" value="F:oxidoreductase activity"/>
    <property type="evidence" value="ECO:0007669"/>
    <property type="project" value="UniProtKB-KW"/>
</dbReference>
<dbReference type="Gene3D" id="3.30.360.10">
    <property type="entry name" value="Dihydrodipicolinate Reductase, domain 2"/>
    <property type="match status" value="1"/>
</dbReference>